<keyword evidence="5" id="KW-0508">mRNA splicing</keyword>
<dbReference type="Gene3D" id="6.10.140.420">
    <property type="match status" value="1"/>
</dbReference>
<evidence type="ECO:0000256" key="1">
    <source>
        <dbReference type="ARBA" id="ARBA00004123"/>
    </source>
</evidence>
<dbReference type="Pfam" id="PF08312">
    <property type="entry name" value="cwf21"/>
    <property type="match status" value="1"/>
</dbReference>
<keyword evidence="4" id="KW-0747">Spliceosome</keyword>
<dbReference type="PANTHER" id="PTHR36562">
    <property type="entry name" value="SERINE/ARGININE REPETITIVE MATRIX 2"/>
    <property type="match status" value="1"/>
</dbReference>
<feature type="domain" description="CWF21" evidence="8">
    <location>
        <begin position="54"/>
        <end position="99"/>
    </location>
</feature>
<sequence length="100" mass="11465">MYNGAGLQTPRGSGTSGYCQSNKFLAKSKKSAIREEPKRFEANEGINKPHKEILEHQRKRQIELRLFLLKEELVDKGCSDAEISQKIEEAKREIEIEAVY</sequence>
<keyword evidence="6" id="KW-0539">Nucleus</keyword>
<name>A0AAP0P4W1_9MAGN</name>
<feature type="region of interest" description="Disordered" evidence="7">
    <location>
        <begin position="1"/>
        <end position="20"/>
    </location>
</feature>
<dbReference type="AlphaFoldDB" id="A0AAP0P4W1"/>
<organism evidence="9 10">
    <name type="scientific">Stephania japonica</name>
    <dbReference type="NCBI Taxonomy" id="461633"/>
    <lineage>
        <taxon>Eukaryota</taxon>
        <taxon>Viridiplantae</taxon>
        <taxon>Streptophyta</taxon>
        <taxon>Embryophyta</taxon>
        <taxon>Tracheophyta</taxon>
        <taxon>Spermatophyta</taxon>
        <taxon>Magnoliopsida</taxon>
        <taxon>Ranunculales</taxon>
        <taxon>Menispermaceae</taxon>
        <taxon>Menispermoideae</taxon>
        <taxon>Cissampelideae</taxon>
        <taxon>Stephania</taxon>
    </lineage>
</organism>
<accession>A0AAP0P4W1</accession>
<keyword evidence="3" id="KW-0507">mRNA processing</keyword>
<evidence type="ECO:0000256" key="2">
    <source>
        <dbReference type="ARBA" id="ARBA00005954"/>
    </source>
</evidence>
<dbReference type="GO" id="GO:0005681">
    <property type="term" value="C:spliceosomal complex"/>
    <property type="evidence" value="ECO:0007669"/>
    <property type="project" value="UniProtKB-KW"/>
</dbReference>
<dbReference type="InterPro" id="IPR013170">
    <property type="entry name" value="mRNA_splic_Cwf21_dom"/>
</dbReference>
<protein>
    <recommendedName>
        <fullName evidence="8">CWF21 domain-containing protein</fullName>
    </recommendedName>
</protein>
<dbReference type="CDD" id="cd21372">
    <property type="entry name" value="cwf21_CWC21-like"/>
    <property type="match status" value="1"/>
</dbReference>
<dbReference type="SMART" id="SM01115">
    <property type="entry name" value="cwf21"/>
    <property type="match status" value="1"/>
</dbReference>
<evidence type="ECO:0000313" key="10">
    <source>
        <dbReference type="Proteomes" id="UP001417504"/>
    </source>
</evidence>
<gene>
    <name evidence="9" type="ORF">Sjap_011235</name>
</gene>
<dbReference type="GO" id="GO:0006397">
    <property type="term" value="P:mRNA processing"/>
    <property type="evidence" value="ECO:0007669"/>
    <property type="project" value="UniProtKB-KW"/>
</dbReference>
<evidence type="ECO:0000256" key="3">
    <source>
        <dbReference type="ARBA" id="ARBA00022664"/>
    </source>
</evidence>
<reference evidence="9 10" key="1">
    <citation type="submission" date="2024-01" db="EMBL/GenBank/DDBJ databases">
        <title>Genome assemblies of Stephania.</title>
        <authorList>
            <person name="Yang L."/>
        </authorList>
    </citation>
    <scope>NUCLEOTIDE SEQUENCE [LARGE SCALE GENOMIC DNA]</scope>
    <source>
        <strain evidence="9">QJT</strain>
        <tissue evidence="9">Leaf</tissue>
    </source>
</reference>
<dbReference type="PANTHER" id="PTHR36562:SF5">
    <property type="entry name" value="SERINE_ARGININE REPETITIVE MATRIX 2"/>
    <property type="match status" value="1"/>
</dbReference>
<comment type="subcellular location">
    <subcellularLocation>
        <location evidence="1">Nucleus</location>
    </subcellularLocation>
</comment>
<dbReference type="InterPro" id="IPR051372">
    <property type="entry name" value="CWC21"/>
</dbReference>
<evidence type="ECO:0000256" key="5">
    <source>
        <dbReference type="ARBA" id="ARBA00023187"/>
    </source>
</evidence>
<evidence type="ECO:0000256" key="4">
    <source>
        <dbReference type="ARBA" id="ARBA00022728"/>
    </source>
</evidence>
<evidence type="ECO:0000259" key="8">
    <source>
        <dbReference type="SMART" id="SM01115"/>
    </source>
</evidence>
<dbReference type="Proteomes" id="UP001417504">
    <property type="component" value="Unassembled WGS sequence"/>
</dbReference>
<proteinExistence type="inferred from homology"/>
<evidence type="ECO:0000313" key="9">
    <source>
        <dbReference type="EMBL" id="KAK9130748.1"/>
    </source>
</evidence>
<comment type="similarity">
    <text evidence="2">Belongs to the CWC21 family.</text>
</comment>
<keyword evidence="10" id="KW-1185">Reference proteome</keyword>
<dbReference type="EMBL" id="JBBNAE010000004">
    <property type="protein sequence ID" value="KAK9130748.1"/>
    <property type="molecule type" value="Genomic_DNA"/>
</dbReference>
<dbReference type="GO" id="GO:0008380">
    <property type="term" value="P:RNA splicing"/>
    <property type="evidence" value="ECO:0007669"/>
    <property type="project" value="UniProtKB-KW"/>
</dbReference>
<comment type="caution">
    <text evidence="9">The sequence shown here is derived from an EMBL/GenBank/DDBJ whole genome shotgun (WGS) entry which is preliminary data.</text>
</comment>
<evidence type="ECO:0000256" key="7">
    <source>
        <dbReference type="SAM" id="MobiDB-lite"/>
    </source>
</evidence>
<feature type="compositionally biased region" description="Polar residues" evidence="7">
    <location>
        <begin position="10"/>
        <end position="20"/>
    </location>
</feature>
<evidence type="ECO:0000256" key="6">
    <source>
        <dbReference type="ARBA" id="ARBA00023242"/>
    </source>
</evidence>